<sequence>MNNKMLLKKELTDLVNPKLENIICYFAAKTNYLTEKRLHKLVYTAELYYIEEFCKRLTNIRFKNYNYGVWSPEVTDANMWLDGIRFSS</sequence>
<comment type="caution">
    <text evidence="1">The sequence shown here is derived from an EMBL/GenBank/DDBJ whole genome shotgun (WGS) entry which is preliminary data.</text>
</comment>
<accession>X1IIA5</accession>
<dbReference type="AlphaFoldDB" id="X1IIA5"/>
<proteinExistence type="predicted"/>
<gene>
    <name evidence="1" type="ORF">S03H2_28518</name>
</gene>
<protein>
    <recommendedName>
        <fullName evidence="2">Antitoxin SocA-like Panacea domain-containing protein</fullName>
    </recommendedName>
</protein>
<organism evidence="1">
    <name type="scientific">marine sediment metagenome</name>
    <dbReference type="NCBI Taxonomy" id="412755"/>
    <lineage>
        <taxon>unclassified sequences</taxon>
        <taxon>metagenomes</taxon>
        <taxon>ecological metagenomes</taxon>
    </lineage>
</organism>
<evidence type="ECO:0000313" key="1">
    <source>
        <dbReference type="EMBL" id="GAH57308.1"/>
    </source>
</evidence>
<dbReference type="EMBL" id="BARU01017180">
    <property type="protein sequence ID" value="GAH57308.1"/>
    <property type="molecule type" value="Genomic_DNA"/>
</dbReference>
<reference evidence="1" key="1">
    <citation type="journal article" date="2014" name="Front. Microbiol.">
        <title>High frequency of phylogenetically diverse reductive dehalogenase-homologous genes in deep subseafloor sedimentary metagenomes.</title>
        <authorList>
            <person name="Kawai M."/>
            <person name="Futagami T."/>
            <person name="Toyoda A."/>
            <person name="Takaki Y."/>
            <person name="Nishi S."/>
            <person name="Hori S."/>
            <person name="Arai W."/>
            <person name="Tsubouchi T."/>
            <person name="Morono Y."/>
            <person name="Uchiyama I."/>
            <person name="Ito T."/>
            <person name="Fujiyama A."/>
            <person name="Inagaki F."/>
            <person name="Takami H."/>
        </authorList>
    </citation>
    <scope>NUCLEOTIDE SEQUENCE</scope>
    <source>
        <strain evidence="1">Expedition CK06-06</strain>
    </source>
</reference>
<feature type="non-terminal residue" evidence="1">
    <location>
        <position position="88"/>
    </location>
</feature>
<evidence type="ECO:0008006" key="2">
    <source>
        <dbReference type="Google" id="ProtNLM"/>
    </source>
</evidence>
<name>X1IIA5_9ZZZZ</name>